<dbReference type="AlphaFoldDB" id="A0A9N8WLD5"/>
<feature type="region of interest" description="Disordered" evidence="1">
    <location>
        <begin position="66"/>
        <end position="148"/>
    </location>
</feature>
<feature type="compositionally biased region" description="Acidic residues" evidence="1">
    <location>
        <begin position="139"/>
        <end position="148"/>
    </location>
</feature>
<gene>
    <name evidence="2" type="ORF">DEBURN_LOCUS4181</name>
</gene>
<sequence length="148" mass="16949">MSRSPDPVESQPTEIFTWLREGYAHKSAEVGYLAAEADRLKWLYDQSVHQVSLLKTEIEKLTKKLEDNGIKKDNHADNEPSKRRQLNNNNNNNNGRGGGGRFQNRHQNYIFNNLRRKVSQNGLMSKASTNSDNHKDNYSGEESEDNDS</sequence>
<feature type="compositionally biased region" description="Basic and acidic residues" evidence="1">
    <location>
        <begin position="66"/>
        <end position="82"/>
    </location>
</feature>
<dbReference type="EMBL" id="CAJVPK010000301">
    <property type="protein sequence ID" value="CAG8491126.1"/>
    <property type="molecule type" value="Genomic_DNA"/>
</dbReference>
<organism evidence="2 3">
    <name type="scientific">Diversispora eburnea</name>
    <dbReference type="NCBI Taxonomy" id="1213867"/>
    <lineage>
        <taxon>Eukaryota</taxon>
        <taxon>Fungi</taxon>
        <taxon>Fungi incertae sedis</taxon>
        <taxon>Mucoromycota</taxon>
        <taxon>Glomeromycotina</taxon>
        <taxon>Glomeromycetes</taxon>
        <taxon>Diversisporales</taxon>
        <taxon>Diversisporaceae</taxon>
        <taxon>Diversispora</taxon>
    </lineage>
</organism>
<protein>
    <submittedName>
        <fullName evidence="2">11399_t:CDS:1</fullName>
    </submittedName>
</protein>
<evidence type="ECO:0000313" key="3">
    <source>
        <dbReference type="Proteomes" id="UP000789706"/>
    </source>
</evidence>
<dbReference type="Proteomes" id="UP000789706">
    <property type="component" value="Unassembled WGS sequence"/>
</dbReference>
<feature type="compositionally biased region" description="Polar residues" evidence="1">
    <location>
        <begin position="119"/>
        <end position="131"/>
    </location>
</feature>
<keyword evidence="3" id="KW-1185">Reference proteome</keyword>
<dbReference type="OrthoDB" id="2370884at2759"/>
<reference evidence="2" key="1">
    <citation type="submission" date="2021-06" db="EMBL/GenBank/DDBJ databases">
        <authorList>
            <person name="Kallberg Y."/>
            <person name="Tangrot J."/>
            <person name="Rosling A."/>
        </authorList>
    </citation>
    <scope>NUCLEOTIDE SEQUENCE</scope>
    <source>
        <strain evidence="2">AZ414A</strain>
    </source>
</reference>
<accession>A0A9N8WLD5</accession>
<evidence type="ECO:0000313" key="2">
    <source>
        <dbReference type="EMBL" id="CAG8491126.1"/>
    </source>
</evidence>
<name>A0A9N8WLD5_9GLOM</name>
<comment type="caution">
    <text evidence="2">The sequence shown here is derived from an EMBL/GenBank/DDBJ whole genome shotgun (WGS) entry which is preliminary data.</text>
</comment>
<evidence type="ECO:0000256" key="1">
    <source>
        <dbReference type="SAM" id="MobiDB-lite"/>
    </source>
</evidence>
<proteinExistence type="predicted"/>